<dbReference type="VEuPathDB" id="FungiDB:BO71DRAFT_317255"/>
<sequence>MPLLSLSSFVLAASLSTFTYLSFLYRCLKNRINHERQFGVLPTPDSTTIDTIPAEIYSSKHYVLRDRTSQRVPRQLLPRHHKDRDILTLLLRRNMAAFAHFPQAYMLWTAASGTTRGTFHASYIRSLDYNKGDIVCGIYRVLERSPNKVEFTMEHKGIEGRVVIGFWDEDKDMVFASETAMWTKTKKEDSDKQQETLPWENPVRCFFQEFSSWWLLDSGVRYLVDLEGECDEG</sequence>
<dbReference type="EMBL" id="KZ825816">
    <property type="protein sequence ID" value="PYH98018.1"/>
    <property type="molecule type" value="Genomic_DNA"/>
</dbReference>
<proteinExistence type="predicted"/>
<evidence type="ECO:0000313" key="2">
    <source>
        <dbReference type="Proteomes" id="UP000247810"/>
    </source>
</evidence>
<keyword evidence="2" id="KW-1185">Reference proteome</keyword>
<evidence type="ECO:0000313" key="1">
    <source>
        <dbReference type="EMBL" id="PYH98018.1"/>
    </source>
</evidence>
<dbReference type="AlphaFoldDB" id="A0A319EB91"/>
<dbReference type="Proteomes" id="UP000247810">
    <property type="component" value="Unassembled WGS sequence"/>
</dbReference>
<accession>A0A319EB91</accession>
<name>A0A319EB91_9EURO</name>
<reference evidence="1 2" key="1">
    <citation type="submission" date="2018-02" db="EMBL/GenBank/DDBJ databases">
        <title>The genomes of Aspergillus section Nigri reveals drivers in fungal speciation.</title>
        <authorList>
            <consortium name="DOE Joint Genome Institute"/>
            <person name="Vesth T.C."/>
            <person name="Nybo J."/>
            <person name="Theobald S."/>
            <person name="Brandl J."/>
            <person name="Frisvad J.C."/>
            <person name="Nielsen K.F."/>
            <person name="Lyhne E.K."/>
            <person name="Kogle M.E."/>
            <person name="Kuo A."/>
            <person name="Riley R."/>
            <person name="Clum A."/>
            <person name="Nolan M."/>
            <person name="Lipzen A."/>
            <person name="Salamov A."/>
            <person name="Henrissat B."/>
            <person name="Wiebenga A."/>
            <person name="De vries R.P."/>
            <person name="Grigoriev I.V."/>
            <person name="Mortensen U.H."/>
            <person name="Andersen M.R."/>
            <person name="Baker S.E."/>
        </authorList>
    </citation>
    <scope>NUCLEOTIDE SEQUENCE [LARGE SCALE GENOMIC DNA]</scope>
    <source>
        <strain evidence="1 2">CBS 707.79</strain>
    </source>
</reference>
<gene>
    <name evidence="1" type="ORF">BO71DRAFT_317255</name>
</gene>
<organism evidence="1 2">
    <name type="scientific">Aspergillus ellipticus CBS 707.79</name>
    <dbReference type="NCBI Taxonomy" id="1448320"/>
    <lineage>
        <taxon>Eukaryota</taxon>
        <taxon>Fungi</taxon>
        <taxon>Dikarya</taxon>
        <taxon>Ascomycota</taxon>
        <taxon>Pezizomycotina</taxon>
        <taxon>Eurotiomycetes</taxon>
        <taxon>Eurotiomycetidae</taxon>
        <taxon>Eurotiales</taxon>
        <taxon>Aspergillaceae</taxon>
        <taxon>Aspergillus</taxon>
        <taxon>Aspergillus subgen. Circumdati</taxon>
    </lineage>
</organism>
<dbReference type="OrthoDB" id="5599753at2759"/>
<protein>
    <submittedName>
        <fullName evidence="1">Uncharacterized protein</fullName>
    </submittedName>
</protein>